<keyword evidence="1" id="KW-1133">Transmembrane helix</keyword>
<evidence type="ECO:0000313" key="3">
    <source>
        <dbReference type="Proteomes" id="UP000831768"/>
    </source>
</evidence>
<keyword evidence="2" id="KW-0614">Plasmid</keyword>
<proteinExistence type="predicted"/>
<reference evidence="2" key="1">
    <citation type="submission" date="2022-04" db="EMBL/GenBank/DDBJ databases">
        <title>Halocatena sp. nov., isolated from a salt lake.</title>
        <authorList>
            <person name="Cui H.-L."/>
        </authorList>
    </citation>
    <scope>NUCLEOTIDE SEQUENCE</scope>
    <source>
        <strain evidence="2">AD-1</strain>
        <plasmid evidence="2">unnamed1</plasmid>
    </source>
</reference>
<dbReference type="GeneID" id="71929012"/>
<gene>
    <name evidence="2" type="ORF">MW046_13155</name>
</gene>
<dbReference type="KEGG" id="haad:MW046_13155"/>
<protein>
    <submittedName>
        <fullName evidence="2">Uncharacterized protein</fullName>
    </submittedName>
</protein>
<accession>A0A8U0A5B6</accession>
<keyword evidence="1" id="KW-0472">Membrane</keyword>
<evidence type="ECO:0000313" key="2">
    <source>
        <dbReference type="EMBL" id="UPM44391.1"/>
    </source>
</evidence>
<organism evidence="2 3">
    <name type="scientific">Halocatena salina</name>
    <dbReference type="NCBI Taxonomy" id="2934340"/>
    <lineage>
        <taxon>Archaea</taxon>
        <taxon>Methanobacteriati</taxon>
        <taxon>Methanobacteriota</taxon>
        <taxon>Stenosarchaea group</taxon>
        <taxon>Halobacteria</taxon>
        <taxon>Halobacteriales</taxon>
        <taxon>Natronomonadaceae</taxon>
        <taxon>Halocatena</taxon>
    </lineage>
</organism>
<name>A0A8U0A5B6_9EURY</name>
<dbReference type="RefSeq" id="WP_247995045.1">
    <property type="nucleotide sequence ID" value="NZ_CP096020.1"/>
</dbReference>
<evidence type="ECO:0000256" key="1">
    <source>
        <dbReference type="SAM" id="Phobius"/>
    </source>
</evidence>
<keyword evidence="1" id="KW-0812">Transmembrane</keyword>
<sequence>MVAVLHLGLEHPNLVWIALTGLLAFIAGLGVNLYRSSRTFGRSDPDENSE</sequence>
<feature type="transmembrane region" description="Helical" evidence="1">
    <location>
        <begin position="14"/>
        <end position="34"/>
    </location>
</feature>
<dbReference type="AlphaFoldDB" id="A0A8U0A5B6"/>
<dbReference type="Proteomes" id="UP000831768">
    <property type="component" value="Plasmid unnamed1"/>
</dbReference>
<keyword evidence="3" id="KW-1185">Reference proteome</keyword>
<dbReference type="EMBL" id="CP096020">
    <property type="protein sequence ID" value="UPM44391.1"/>
    <property type="molecule type" value="Genomic_DNA"/>
</dbReference>
<geneLocation type="plasmid" evidence="2 3">
    <name>unnamed1</name>
</geneLocation>